<accession>A0ACC1PVJ5</accession>
<proteinExistence type="predicted"/>
<evidence type="ECO:0000313" key="1">
    <source>
        <dbReference type="EMBL" id="KAJ3003126.1"/>
    </source>
</evidence>
<name>A0ACC1PVJ5_9APHY</name>
<organism evidence="1 2">
    <name type="scientific">Trametes sanguinea</name>
    <dbReference type="NCBI Taxonomy" id="158606"/>
    <lineage>
        <taxon>Eukaryota</taxon>
        <taxon>Fungi</taxon>
        <taxon>Dikarya</taxon>
        <taxon>Basidiomycota</taxon>
        <taxon>Agaricomycotina</taxon>
        <taxon>Agaricomycetes</taxon>
        <taxon>Polyporales</taxon>
        <taxon>Polyporaceae</taxon>
        <taxon>Trametes</taxon>
    </lineage>
</organism>
<protein>
    <submittedName>
        <fullName evidence="1">Uncharacterized protein</fullName>
    </submittedName>
</protein>
<reference evidence="1" key="1">
    <citation type="submission" date="2022-08" db="EMBL/GenBank/DDBJ databases">
        <title>Genome Sequence of Pycnoporus sanguineus.</title>
        <authorList>
            <person name="Buettner E."/>
        </authorList>
    </citation>
    <scope>NUCLEOTIDE SEQUENCE</scope>
    <source>
        <strain evidence="1">CG-C14</strain>
    </source>
</reference>
<gene>
    <name evidence="1" type="ORF">NUW54_g5466</name>
</gene>
<keyword evidence="2" id="KW-1185">Reference proteome</keyword>
<dbReference type="EMBL" id="JANSHE010001348">
    <property type="protein sequence ID" value="KAJ3003126.1"/>
    <property type="molecule type" value="Genomic_DNA"/>
</dbReference>
<dbReference type="Proteomes" id="UP001144978">
    <property type="component" value="Unassembled WGS sequence"/>
</dbReference>
<comment type="caution">
    <text evidence="1">The sequence shown here is derived from an EMBL/GenBank/DDBJ whole genome shotgun (WGS) entry which is preliminary data.</text>
</comment>
<evidence type="ECO:0000313" key="2">
    <source>
        <dbReference type="Proteomes" id="UP001144978"/>
    </source>
</evidence>
<sequence length="441" mass="48371">MLEPYSNLRSSSFAQPEPGLVPVYETSTAVKTENPFSSAFYLPNFPSAGTAGSESDHTKLSHKPIIPRSQIRAPFPRPPPSRPSRAFFPSTTLPCPQTTPRPPPPPPPLVEGTTFAETRKTQSMTLLTLARSSSREAEAKSRAQSAVGAITARQLKIRCDKTIPCQSCQRRGCAALCPNGSLATGQGTRFVLAATEHLHRRIAKMSERIHQLEDALAITQAKCSNDPHPLLSDGKMQVRGLEEDDETPLEDMGTVTPTDVVSAFGMLSVSDHGVSRFFGPTGGTEYLLFSDNDGPPSPSNGSRSPESIRGSKTPPLPGEIARFSSSFPFTPMGPPQAVYDLILSHLPLVRPRVSARLSHNRPYTRPDRNGGYLHHRHGGYGRRHDQYPKTQRRSGGRPSRSRHTPPAVERTLTVGREAILEDILRVLTRPTRRDEFVDVEK</sequence>